<evidence type="ECO:0000256" key="1">
    <source>
        <dbReference type="SAM" id="Coils"/>
    </source>
</evidence>
<keyword evidence="1" id="KW-0175">Coiled coil</keyword>
<comment type="caution">
    <text evidence="2">The sequence shown here is derived from an EMBL/GenBank/DDBJ whole genome shotgun (WGS) entry which is preliminary data.</text>
</comment>
<evidence type="ECO:0000313" key="3">
    <source>
        <dbReference type="Proteomes" id="UP000467840"/>
    </source>
</evidence>
<reference evidence="2 3" key="1">
    <citation type="journal article" date="2020" name="Mol. Plant">
        <title>The Chromosome-Based Rubber Tree Genome Provides New Insights into Spurge Genome Evolution and Rubber Biosynthesis.</title>
        <authorList>
            <person name="Liu J."/>
            <person name="Shi C."/>
            <person name="Shi C.C."/>
            <person name="Li W."/>
            <person name="Zhang Q.J."/>
            <person name="Zhang Y."/>
            <person name="Li K."/>
            <person name="Lu H.F."/>
            <person name="Shi C."/>
            <person name="Zhu S.T."/>
            <person name="Xiao Z.Y."/>
            <person name="Nan H."/>
            <person name="Yue Y."/>
            <person name="Zhu X.G."/>
            <person name="Wu Y."/>
            <person name="Hong X.N."/>
            <person name="Fan G.Y."/>
            <person name="Tong Y."/>
            <person name="Zhang D."/>
            <person name="Mao C.L."/>
            <person name="Liu Y.L."/>
            <person name="Hao S.J."/>
            <person name="Liu W.Q."/>
            <person name="Lv M.Q."/>
            <person name="Zhang H.B."/>
            <person name="Liu Y."/>
            <person name="Hu-Tang G.R."/>
            <person name="Wang J.P."/>
            <person name="Wang J.H."/>
            <person name="Sun Y.H."/>
            <person name="Ni S.B."/>
            <person name="Chen W.B."/>
            <person name="Zhang X.C."/>
            <person name="Jiao Y.N."/>
            <person name="Eichler E.E."/>
            <person name="Li G.H."/>
            <person name="Liu X."/>
            <person name="Gao L.Z."/>
        </authorList>
    </citation>
    <scope>NUCLEOTIDE SEQUENCE [LARGE SCALE GENOMIC DNA]</scope>
    <source>
        <strain evidence="3">cv. GT1</strain>
        <tissue evidence="2">Leaf</tissue>
    </source>
</reference>
<accession>A0A6A6LUK2</accession>
<dbReference type="AlphaFoldDB" id="A0A6A6LUK2"/>
<proteinExistence type="predicted"/>
<protein>
    <submittedName>
        <fullName evidence="2">Uncharacterized protein</fullName>
    </submittedName>
</protein>
<feature type="coiled-coil region" evidence="1">
    <location>
        <begin position="101"/>
        <end position="184"/>
    </location>
</feature>
<sequence length="203" mass="22934">MGFSSALRSNLPANTSPKLFSLRFSVKQNRPNFIKIAKTTIPSRWIVKSALNGSKPKFNDNGATEPARILLERLFAQTQKLEEEMSGDSQLPKDVQPGFNLEILESDLLAVLEALRKKEEDLQHAEKQVLSEHNDLNRAKEELEQREKEIAVAYSKHEKLEGEVKEANLNLAFQARQIEDLKLQLKEREEGGCCTICSICKGT</sequence>
<name>A0A6A6LUK2_HEVBR</name>
<evidence type="ECO:0000313" key="2">
    <source>
        <dbReference type="EMBL" id="KAF2303813.1"/>
    </source>
</evidence>
<dbReference type="Proteomes" id="UP000467840">
    <property type="component" value="Chromosome 16"/>
</dbReference>
<keyword evidence="3" id="KW-1185">Reference proteome</keyword>
<dbReference type="EMBL" id="JAAGAX010000009">
    <property type="protein sequence ID" value="KAF2303813.1"/>
    <property type="molecule type" value="Genomic_DNA"/>
</dbReference>
<organism evidence="2 3">
    <name type="scientific">Hevea brasiliensis</name>
    <name type="common">Para rubber tree</name>
    <name type="synonym">Siphonia brasiliensis</name>
    <dbReference type="NCBI Taxonomy" id="3981"/>
    <lineage>
        <taxon>Eukaryota</taxon>
        <taxon>Viridiplantae</taxon>
        <taxon>Streptophyta</taxon>
        <taxon>Embryophyta</taxon>
        <taxon>Tracheophyta</taxon>
        <taxon>Spermatophyta</taxon>
        <taxon>Magnoliopsida</taxon>
        <taxon>eudicotyledons</taxon>
        <taxon>Gunneridae</taxon>
        <taxon>Pentapetalae</taxon>
        <taxon>rosids</taxon>
        <taxon>fabids</taxon>
        <taxon>Malpighiales</taxon>
        <taxon>Euphorbiaceae</taxon>
        <taxon>Crotonoideae</taxon>
        <taxon>Micrandreae</taxon>
        <taxon>Hevea</taxon>
    </lineage>
</organism>
<gene>
    <name evidence="2" type="ORF">GH714_023558</name>
</gene>